<feature type="domain" description="AB hydrolase-1" evidence="3">
    <location>
        <begin position="30"/>
        <end position="198"/>
    </location>
</feature>
<reference evidence="4 5" key="1">
    <citation type="submission" date="2024-03" db="EMBL/GenBank/DDBJ databases">
        <title>Novel species of the genus Variovorax.</title>
        <authorList>
            <person name="Liu Q."/>
            <person name="Xin Y.-H."/>
        </authorList>
    </citation>
    <scope>NUCLEOTIDE SEQUENCE [LARGE SCALE GENOMIC DNA]</scope>
    <source>
        <strain evidence="4 5">KACC 18900</strain>
    </source>
</reference>
<dbReference type="PROSITE" id="PS00708">
    <property type="entry name" value="PRO_ENDOPEP_SER"/>
    <property type="match status" value="1"/>
</dbReference>
<evidence type="ECO:0000256" key="1">
    <source>
        <dbReference type="ARBA" id="ARBA00022801"/>
    </source>
</evidence>
<dbReference type="GO" id="GO:0016787">
    <property type="term" value="F:hydrolase activity"/>
    <property type="evidence" value="ECO:0007669"/>
    <property type="project" value="UniProtKB-KW"/>
</dbReference>
<evidence type="ECO:0000259" key="3">
    <source>
        <dbReference type="Pfam" id="PF12697"/>
    </source>
</evidence>
<evidence type="ECO:0000313" key="5">
    <source>
        <dbReference type="Proteomes" id="UP001385892"/>
    </source>
</evidence>
<name>A0ABU8WXN6_9BURK</name>
<accession>A0ABU8WXN6</accession>
<dbReference type="InterPro" id="IPR000073">
    <property type="entry name" value="AB_hydrolase_1"/>
</dbReference>
<dbReference type="PANTHER" id="PTHR22946:SF5">
    <property type="entry name" value="PEPTIDASE S9 PROLYL OLIGOPEPTIDASE CATALYTIC DOMAIN-CONTAINING PROTEIN"/>
    <property type="match status" value="1"/>
</dbReference>
<evidence type="ECO:0000313" key="4">
    <source>
        <dbReference type="EMBL" id="MEJ8852298.1"/>
    </source>
</evidence>
<proteinExistence type="inferred from homology"/>
<dbReference type="Proteomes" id="UP001385892">
    <property type="component" value="Unassembled WGS sequence"/>
</dbReference>
<dbReference type="PANTHER" id="PTHR22946">
    <property type="entry name" value="DIENELACTONE HYDROLASE DOMAIN-CONTAINING PROTEIN-RELATED"/>
    <property type="match status" value="1"/>
</dbReference>
<dbReference type="Gene3D" id="3.40.50.1820">
    <property type="entry name" value="alpha/beta hydrolase"/>
    <property type="match status" value="1"/>
</dbReference>
<dbReference type="InterPro" id="IPR002471">
    <property type="entry name" value="Pept_S9_AS"/>
</dbReference>
<dbReference type="RefSeq" id="WP_340348229.1">
    <property type="nucleotide sequence ID" value="NZ_JBBKZT010000035.1"/>
</dbReference>
<organism evidence="4 5">
    <name type="scientific">Variovorax rhizosphaerae</name>
    <dbReference type="NCBI Taxonomy" id="1836200"/>
    <lineage>
        <taxon>Bacteria</taxon>
        <taxon>Pseudomonadati</taxon>
        <taxon>Pseudomonadota</taxon>
        <taxon>Betaproteobacteria</taxon>
        <taxon>Burkholderiales</taxon>
        <taxon>Comamonadaceae</taxon>
        <taxon>Variovorax</taxon>
    </lineage>
</organism>
<dbReference type="SUPFAM" id="SSF53474">
    <property type="entry name" value="alpha/beta-Hydrolases"/>
    <property type="match status" value="1"/>
</dbReference>
<sequence>MGKAEVAGAFAVVTRAPSPIIPSTALQPGVLFVHGWDSDKAHYQDLSDEIAALGCVCLTFDMRGHGDDAEAHRDVSREDNLQDVLAAYDALVRTGLVDPEAVALIGTSYGGYLAAIASSQRRVRWLALRVPALYPDAQWDVPKSQLDREAVARYRSRRVRPEGNRALMACQAFRGDALVVESGRDTVVPHPAIASFASALRNAHTLSHSCIDKAGHELSAREWQKAYETLLTAWISKQLLRQRGAATVGS</sequence>
<keyword evidence="1 4" id="KW-0378">Hydrolase</keyword>
<gene>
    <name evidence="4" type="ORF">WKW82_37125</name>
</gene>
<comment type="similarity">
    <text evidence="2">Belongs to the AB hydrolase superfamily. FUS2 hydrolase family.</text>
</comment>
<dbReference type="Pfam" id="PF12697">
    <property type="entry name" value="Abhydrolase_6"/>
    <property type="match status" value="1"/>
</dbReference>
<dbReference type="InterPro" id="IPR050261">
    <property type="entry name" value="FrsA_esterase"/>
</dbReference>
<dbReference type="EMBL" id="JBBKZT010000035">
    <property type="protein sequence ID" value="MEJ8852298.1"/>
    <property type="molecule type" value="Genomic_DNA"/>
</dbReference>
<evidence type="ECO:0000256" key="2">
    <source>
        <dbReference type="ARBA" id="ARBA00038115"/>
    </source>
</evidence>
<dbReference type="InterPro" id="IPR029058">
    <property type="entry name" value="AB_hydrolase_fold"/>
</dbReference>
<comment type="caution">
    <text evidence="4">The sequence shown here is derived from an EMBL/GenBank/DDBJ whole genome shotgun (WGS) entry which is preliminary data.</text>
</comment>
<keyword evidence="5" id="KW-1185">Reference proteome</keyword>
<protein>
    <submittedName>
        <fullName evidence="4">Alpha/beta fold hydrolase</fullName>
    </submittedName>
</protein>